<evidence type="ECO:0000256" key="3">
    <source>
        <dbReference type="ARBA" id="ARBA00022692"/>
    </source>
</evidence>
<comment type="caution">
    <text evidence="7">The sequence shown here is derived from an EMBL/GenBank/DDBJ whole genome shotgun (WGS) entry which is preliminary data.</text>
</comment>
<dbReference type="PANTHER" id="PTHR11266">
    <property type="entry name" value="PEROXISOMAL MEMBRANE PROTEIN 2, PXMP2 MPV17"/>
    <property type="match status" value="1"/>
</dbReference>
<dbReference type="InterPro" id="IPR007248">
    <property type="entry name" value="Mpv17_PMP22"/>
</dbReference>
<evidence type="ECO:0000256" key="5">
    <source>
        <dbReference type="ARBA" id="ARBA00023136"/>
    </source>
</evidence>
<keyword evidence="3 6" id="KW-0812">Transmembrane</keyword>
<evidence type="ECO:0000256" key="1">
    <source>
        <dbReference type="ARBA" id="ARBA00004141"/>
    </source>
</evidence>
<evidence type="ECO:0000256" key="4">
    <source>
        <dbReference type="ARBA" id="ARBA00022989"/>
    </source>
</evidence>
<organism evidence="7 8">
    <name type="scientific">Gnomoniopsis smithogilvyi</name>
    <dbReference type="NCBI Taxonomy" id="1191159"/>
    <lineage>
        <taxon>Eukaryota</taxon>
        <taxon>Fungi</taxon>
        <taxon>Dikarya</taxon>
        <taxon>Ascomycota</taxon>
        <taxon>Pezizomycotina</taxon>
        <taxon>Sordariomycetes</taxon>
        <taxon>Sordariomycetidae</taxon>
        <taxon>Diaporthales</taxon>
        <taxon>Gnomoniaceae</taxon>
        <taxon>Gnomoniopsis</taxon>
    </lineage>
</organism>
<accession>A0A9W8YW72</accession>
<dbReference type="Proteomes" id="UP001140453">
    <property type="component" value="Unassembled WGS sequence"/>
</dbReference>
<evidence type="ECO:0000313" key="7">
    <source>
        <dbReference type="EMBL" id="KAJ4393964.1"/>
    </source>
</evidence>
<feature type="transmembrane region" description="Helical" evidence="6">
    <location>
        <begin position="160"/>
        <end position="182"/>
    </location>
</feature>
<protein>
    <recommendedName>
        <fullName evidence="9">Peroxisomal membrane protein 2</fullName>
    </recommendedName>
</protein>
<dbReference type="EMBL" id="JAPEVB010000002">
    <property type="protein sequence ID" value="KAJ4393964.1"/>
    <property type="molecule type" value="Genomic_DNA"/>
</dbReference>
<dbReference type="AlphaFoldDB" id="A0A9W8YW72"/>
<keyword evidence="5 6" id="KW-0472">Membrane</keyword>
<name>A0A9W8YW72_9PEZI</name>
<reference evidence="7" key="1">
    <citation type="submission" date="2022-10" db="EMBL/GenBank/DDBJ databases">
        <title>Tapping the CABI collections for fungal endophytes: first genome assemblies for Collariella, Neodidymelliopsis, Ascochyta clinopodiicola, Didymella pomorum, Didymosphaeria variabile, Neocosmospora piperis and Neocucurbitaria cava.</title>
        <authorList>
            <person name="Hill R."/>
        </authorList>
    </citation>
    <scope>NUCLEOTIDE SEQUENCE</scope>
    <source>
        <strain evidence="7">IMI 355082</strain>
    </source>
</reference>
<dbReference type="Pfam" id="PF04117">
    <property type="entry name" value="Mpv17_PMP22"/>
    <property type="match status" value="1"/>
</dbReference>
<comment type="similarity">
    <text evidence="2 6">Belongs to the peroxisomal membrane protein PXMP2/4 family.</text>
</comment>
<evidence type="ECO:0000256" key="2">
    <source>
        <dbReference type="ARBA" id="ARBA00006824"/>
    </source>
</evidence>
<evidence type="ECO:0008006" key="9">
    <source>
        <dbReference type="Google" id="ProtNLM"/>
    </source>
</evidence>
<evidence type="ECO:0000313" key="8">
    <source>
        <dbReference type="Proteomes" id="UP001140453"/>
    </source>
</evidence>
<dbReference type="OrthoDB" id="10267969at2759"/>
<feature type="transmembrane region" description="Helical" evidence="6">
    <location>
        <begin position="189"/>
        <end position="207"/>
    </location>
</feature>
<keyword evidence="4 6" id="KW-1133">Transmembrane helix</keyword>
<sequence>MGPLLSTAIRALFLKAGANLTAQLAARWHAQDPIPQPIDRQRILEFAVYGFFQAQLGFFWHIFLERLFPSRRPSGAPLDVPKEKANDDEESRLSTEGTSVQLLEILRSSRQGVNWWNIAAKLILDQTIGMFCFLSIFLAWTNFFRVEHVSEIPDIWRAKIFTIIYASWAIWPWVMMLNFVLVPVEKRQLVSVCVGFCWNIVLSLLTHPEPPTKHG</sequence>
<proteinExistence type="inferred from homology"/>
<dbReference type="GO" id="GO:0005778">
    <property type="term" value="C:peroxisomal membrane"/>
    <property type="evidence" value="ECO:0007669"/>
    <property type="project" value="TreeGrafter"/>
</dbReference>
<evidence type="ECO:0000256" key="6">
    <source>
        <dbReference type="RuleBase" id="RU363053"/>
    </source>
</evidence>
<keyword evidence="8" id="KW-1185">Reference proteome</keyword>
<dbReference type="PANTHER" id="PTHR11266:SF80">
    <property type="entry name" value="PEROXISOMAL MEMBRANE PROTEIN 2"/>
    <property type="match status" value="1"/>
</dbReference>
<gene>
    <name evidence="7" type="ORF">N0V93_003181</name>
</gene>
<feature type="transmembrane region" description="Helical" evidence="6">
    <location>
        <begin position="118"/>
        <end position="140"/>
    </location>
</feature>
<comment type="subcellular location">
    <subcellularLocation>
        <location evidence="1">Membrane</location>
        <topology evidence="1">Multi-pass membrane protein</topology>
    </subcellularLocation>
</comment>